<dbReference type="STRING" id="1434118.MSSAC_0936"/>
<sequence length="172" mass="19443">MSETETETEVITETKTEENKSFLPTKIRIKTSKFRRGKIAWTLKLLPGSSELELIKMRVIDGRLRNWLENEDYALGSPAMKLNDGKNLHDLYILDAAKGCTVTTHIIRDPEKYMLDRGDGTEIQLGTNPYLVQQITDATVLQNAFKIKPDEKEKLKSMISGLAIGVLIGLMF</sequence>
<protein>
    <submittedName>
        <fullName evidence="1">Uncharacterized protein</fullName>
    </submittedName>
</protein>
<evidence type="ECO:0000313" key="2">
    <source>
        <dbReference type="Proteomes" id="UP000033123"/>
    </source>
</evidence>
<dbReference type="AlphaFoldDB" id="A0A0E3LCH4"/>
<dbReference type="PATRIC" id="fig|1434118.4.peg.1198"/>
<dbReference type="GeneID" id="24870508"/>
<organism evidence="1 2">
    <name type="scientific">Methanosarcina siciliae C2J</name>
    <dbReference type="NCBI Taxonomy" id="1434118"/>
    <lineage>
        <taxon>Archaea</taxon>
        <taxon>Methanobacteriati</taxon>
        <taxon>Methanobacteriota</taxon>
        <taxon>Stenosarchaea group</taxon>
        <taxon>Methanomicrobia</taxon>
        <taxon>Methanosarcinales</taxon>
        <taxon>Methanosarcinaceae</taxon>
        <taxon>Methanosarcina</taxon>
    </lineage>
</organism>
<dbReference type="HOGENOM" id="CLU_1551853_0_0_2"/>
<reference evidence="1 2" key="1">
    <citation type="submission" date="2014-07" db="EMBL/GenBank/DDBJ databases">
        <title>Methanogenic archaea and the global carbon cycle.</title>
        <authorList>
            <person name="Henriksen J.R."/>
            <person name="Luke J."/>
            <person name="Reinhart S."/>
            <person name="Benedict M.N."/>
            <person name="Youngblut N.D."/>
            <person name="Metcalf M.E."/>
            <person name="Whitaker R.J."/>
            <person name="Metcalf W.W."/>
        </authorList>
    </citation>
    <scope>NUCLEOTIDE SEQUENCE [LARGE SCALE GENOMIC DNA]</scope>
    <source>
        <strain evidence="1 2">C2J</strain>
    </source>
</reference>
<gene>
    <name evidence="1" type="ORF">MSSAC_0936</name>
</gene>
<name>A0A0E3LCH4_9EURY</name>
<dbReference type="KEGG" id="msj:MSSAC_0936"/>
<accession>A0A0E3LCH4</accession>
<dbReference type="Proteomes" id="UP000033123">
    <property type="component" value="Chromosome"/>
</dbReference>
<evidence type="ECO:0000313" key="1">
    <source>
        <dbReference type="EMBL" id="AKB35526.1"/>
    </source>
</evidence>
<proteinExistence type="predicted"/>
<dbReference type="RefSeq" id="WP_048180417.1">
    <property type="nucleotide sequence ID" value="NZ_CP009508.1"/>
</dbReference>
<dbReference type="EMBL" id="CP009508">
    <property type="protein sequence ID" value="AKB35526.1"/>
    <property type="molecule type" value="Genomic_DNA"/>
</dbReference>